<dbReference type="GO" id="GO:0005829">
    <property type="term" value="C:cytosol"/>
    <property type="evidence" value="ECO:0007669"/>
    <property type="project" value="TreeGrafter"/>
</dbReference>
<dbReference type="SMART" id="SM00487">
    <property type="entry name" value="DEXDc"/>
    <property type="match status" value="1"/>
</dbReference>
<dbReference type="PANTHER" id="PTHR47396:SF1">
    <property type="entry name" value="ATP-DEPENDENT HELICASE IRC3-RELATED"/>
    <property type="match status" value="1"/>
</dbReference>
<dbReference type="PROSITE" id="PS51194">
    <property type="entry name" value="HELICASE_CTER"/>
    <property type="match status" value="1"/>
</dbReference>
<feature type="region of interest" description="Disordered" evidence="1">
    <location>
        <begin position="552"/>
        <end position="598"/>
    </location>
</feature>
<accession>A0A2N3QX93</accession>
<gene>
    <name evidence="4" type="ORF">CQR56_0800</name>
</gene>
<evidence type="ECO:0000313" key="4">
    <source>
        <dbReference type="EMBL" id="PKU97333.1"/>
    </source>
</evidence>
<feature type="domain" description="Helicase C-terminal" evidence="3">
    <location>
        <begin position="405"/>
        <end position="566"/>
    </location>
</feature>
<dbReference type="CDD" id="cd18032">
    <property type="entry name" value="DEXHc_RE_I_III_res"/>
    <property type="match status" value="1"/>
</dbReference>
<dbReference type="Pfam" id="PF00271">
    <property type="entry name" value="Helicase_C"/>
    <property type="match status" value="1"/>
</dbReference>
<dbReference type="Proteomes" id="UP000233783">
    <property type="component" value="Unassembled WGS sequence"/>
</dbReference>
<dbReference type="GO" id="GO:0005524">
    <property type="term" value="F:ATP binding"/>
    <property type="evidence" value="ECO:0007669"/>
    <property type="project" value="InterPro"/>
</dbReference>
<dbReference type="SUPFAM" id="SSF52540">
    <property type="entry name" value="P-loop containing nucleoside triphosphate hydrolases"/>
    <property type="match status" value="1"/>
</dbReference>
<evidence type="ECO:0000313" key="5">
    <source>
        <dbReference type="Proteomes" id="UP000233783"/>
    </source>
</evidence>
<reference evidence="4 5" key="1">
    <citation type="submission" date="2017-10" db="EMBL/GenBank/DDBJ databases">
        <title>Bifidobacterium genomics.</title>
        <authorList>
            <person name="Lugli G.A."/>
            <person name="Milani C."/>
            <person name="Mancabelli L."/>
        </authorList>
    </citation>
    <scope>NUCLEOTIDE SEQUENCE [LARGE SCALE GENOMIC DNA]</scope>
    <source>
        <strain evidence="4 5">1744B</strain>
    </source>
</reference>
<organism evidence="4 5">
    <name type="scientific">Bifidobacterium pseudolongum subsp. globosum</name>
    <dbReference type="NCBI Taxonomy" id="1690"/>
    <lineage>
        <taxon>Bacteria</taxon>
        <taxon>Bacillati</taxon>
        <taxon>Actinomycetota</taxon>
        <taxon>Actinomycetes</taxon>
        <taxon>Bifidobacteriales</taxon>
        <taxon>Bifidobacteriaceae</taxon>
        <taxon>Bifidobacterium</taxon>
    </lineage>
</organism>
<dbReference type="GO" id="GO:0003677">
    <property type="term" value="F:DNA binding"/>
    <property type="evidence" value="ECO:0007669"/>
    <property type="project" value="InterPro"/>
</dbReference>
<feature type="domain" description="Helicase ATP-binding" evidence="2">
    <location>
        <begin position="173"/>
        <end position="335"/>
    </location>
</feature>
<name>A0A2N3QX93_9BIFI</name>
<dbReference type="Gene3D" id="3.40.50.300">
    <property type="entry name" value="P-loop containing nucleotide triphosphate hydrolases"/>
    <property type="match status" value="2"/>
</dbReference>
<dbReference type="Pfam" id="PF08463">
    <property type="entry name" value="EcoEI_R_C"/>
    <property type="match status" value="1"/>
</dbReference>
<dbReference type="InterPro" id="IPR050742">
    <property type="entry name" value="Helicase_Restrict-Modif_Enz"/>
</dbReference>
<dbReference type="RefSeq" id="WP_101393456.1">
    <property type="nucleotide sequence ID" value="NZ_PCHB01000007.1"/>
</dbReference>
<proteinExistence type="predicted"/>
<dbReference type="GO" id="GO:0016787">
    <property type="term" value="F:hydrolase activity"/>
    <property type="evidence" value="ECO:0007669"/>
    <property type="project" value="InterPro"/>
</dbReference>
<dbReference type="CDD" id="cd18799">
    <property type="entry name" value="SF2_C_EcoAI-like"/>
    <property type="match status" value="1"/>
</dbReference>
<dbReference type="InterPro" id="IPR013670">
    <property type="entry name" value="EcoEI_R_C_dom"/>
</dbReference>
<dbReference type="Pfam" id="PF04851">
    <property type="entry name" value="ResIII"/>
    <property type="match status" value="1"/>
</dbReference>
<dbReference type="InterPro" id="IPR014001">
    <property type="entry name" value="Helicase_ATP-bd"/>
</dbReference>
<dbReference type="GO" id="GO:0006304">
    <property type="term" value="P:DNA modification"/>
    <property type="evidence" value="ECO:0007669"/>
    <property type="project" value="InterPro"/>
</dbReference>
<sequence>MAEGILSEEDTKRLYITRAIEKAGWKDCEINMEFTAGRISVDGKGRAHRGDRLKADYFLSYEKHFPLAVVEAKAYDVDVLAGVQQAMEYAKRLDTPFAFASNGHDLIEIDMISGRQRRLMIEEFPSRADLWQRFLDESELPEQYAQIYLYPYNMSDGKTPRYYQRAIINKTVGEVLKGRQRMLIVCATGTGKTYEAFQIIYRLWKSGAKKRILYLADRNALINQTVAQDFAPFGQSMMKYDNNAHDDAHSIYLGIYQQFITMQDGEVRRHYEQFPRDFFDLVIVDECHRGSANLDSQWHDILDYFSSATQIGMTATPKEDEDPDHSNIAYFGKPIYTYSLKQGTEDGFLAPFIIDIPAIDVDQGWIPPEGMTDENDVPIEEEEYTQKDYDKKIALTDRHRVIASYITDFLAEHDMQYAKTIVFCETIQHAREMTLALREANPELCAEDERYVTTIVAQEKMNDTRLEEFTSAQSKYPVIAVTSRLMSTGVDAKTCKLIVLDRSIGSMTEFKQIIGRGTRIQEHYKVDGESESKMYFYIMDFRSNYVKFQDPEFDGEPLDTKVTTPGPDDGEGPRGGDGPSGEGPTTCPNPGGPNNKRVARVNGVEVNITPNMRKWLLENGELVDKPLESYIRDRIRNRYSNLEDFTAQWLQCDDRSSLTRELLLADDWNEGFRDEYGYSVDDFDIICDFGFDVEPPMSRKERMGREPVEHFLAQGGFNDSQQEILRIFLDLYVRSGRESLQGGTAMRALSLPQFSDAGFSAMQVVRMMGGKPVFLKTLSQLEDALYEEE</sequence>
<dbReference type="NCBIfam" id="NF046051">
    <property type="entry name" value="restrict_EcoAI"/>
    <property type="match status" value="1"/>
</dbReference>
<dbReference type="EMBL" id="PCHB01000007">
    <property type="protein sequence ID" value="PKU97333.1"/>
    <property type="molecule type" value="Genomic_DNA"/>
</dbReference>
<comment type="caution">
    <text evidence="4">The sequence shown here is derived from an EMBL/GenBank/DDBJ whole genome shotgun (WGS) entry which is preliminary data.</text>
</comment>
<feature type="compositionally biased region" description="Low complexity" evidence="1">
    <location>
        <begin position="582"/>
        <end position="595"/>
    </location>
</feature>
<dbReference type="PROSITE" id="PS51192">
    <property type="entry name" value="HELICASE_ATP_BIND_1"/>
    <property type="match status" value="1"/>
</dbReference>
<dbReference type="InterPro" id="IPR001650">
    <property type="entry name" value="Helicase_C-like"/>
</dbReference>
<dbReference type="Gene3D" id="3.90.1570.30">
    <property type="match status" value="1"/>
</dbReference>
<dbReference type="InterPro" id="IPR006935">
    <property type="entry name" value="Helicase/UvrB_N"/>
</dbReference>
<evidence type="ECO:0000259" key="3">
    <source>
        <dbReference type="PROSITE" id="PS51194"/>
    </source>
</evidence>
<protein>
    <submittedName>
        <fullName evidence="4">Type I site-specific deoxyribonuclease</fullName>
    </submittedName>
</protein>
<dbReference type="AlphaFoldDB" id="A0A2N3QX93"/>
<dbReference type="InterPro" id="IPR027417">
    <property type="entry name" value="P-loop_NTPase"/>
</dbReference>
<dbReference type="PANTHER" id="PTHR47396">
    <property type="entry name" value="TYPE I RESTRICTION ENZYME ECOKI R PROTEIN"/>
    <property type="match status" value="1"/>
</dbReference>
<evidence type="ECO:0000259" key="2">
    <source>
        <dbReference type="PROSITE" id="PS51192"/>
    </source>
</evidence>
<evidence type="ECO:0000256" key="1">
    <source>
        <dbReference type="SAM" id="MobiDB-lite"/>
    </source>
</evidence>